<dbReference type="Pfam" id="PF01381">
    <property type="entry name" value="HTH_3"/>
    <property type="match status" value="1"/>
</dbReference>
<name>A0ABW2FJJ1_9BACL</name>
<dbReference type="CDD" id="cd00093">
    <property type="entry name" value="HTH_XRE"/>
    <property type="match status" value="1"/>
</dbReference>
<organism evidence="2 3">
    <name type="scientific">Cohnella cellulosilytica</name>
    <dbReference type="NCBI Taxonomy" id="986710"/>
    <lineage>
        <taxon>Bacteria</taxon>
        <taxon>Bacillati</taxon>
        <taxon>Bacillota</taxon>
        <taxon>Bacilli</taxon>
        <taxon>Bacillales</taxon>
        <taxon>Paenibacillaceae</taxon>
        <taxon>Cohnella</taxon>
    </lineage>
</organism>
<dbReference type="RefSeq" id="WP_378044162.1">
    <property type="nucleotide sequence ID" value="NZ_JBHMDN010000002.1"/>
</dbReference>
<sequence length="67" mass="7663">MRGWLRELRNRAEKTQTEVAAAAGISQSHYSEIESETARPSVEVARKIASVLKFNWTKFYDCDRDTG</sequence>
<proteinExistence type="predicted"/>
<dbReference type="SUPFAM" id="SSF47413">
    <property type="entry name" value="lambda repressor-like DNA-binding domains"/>
    <property type="match status" value="1"/>
</dbReference>
<dbReference type="EMBL" id="JBHTAI010000023">
    <property type="protein sequence ID" value="MFC7152432.1"/>
    <property type="molecule type" value="Genomic_DNA"/>
</dbReference>
<keyword evidence="3" id="KW-1185">Reference proteome</keyword>
<evidence type="ECO:0000259" key="1">
    <source>
        <dbReference type="PROSITE" id="PS50943"/>
    </source>
</evidence>
<feature type="domain" description="HTH cro/C1-type" evidence="1">
    <location>
        <begin position="5"/>
        <end position="59"/>
    </location>
</feature>
<dbReference type="InterPro" id="IPR010982">
    <property type="entry name" value="Lambda_DNA-bd_dom_sf"/>
</dbReference>
<evidence type="ECO:0000313" key="3">
    <source>
        <dbReference type="Proteomes" id="UP001596378"/>
    </source>
</evidence>
<dbReference type="SMART" id="SM00530">
    <property type="entry name" value="HTH_XRE"/>
    <property type="match status" value="1"/>
</dbReference>
<dbReference type="InterPro" id="IPR001387">
    <property type="entry name" value="Cro/C1-type_HTH"/>
</dbReference>
<reference evidence="3" key="1">
    <citation type="journal article" date="2019" name="Int. J. Syst. Evol. Microbiol.">
        <title>The Global Catalogue of Microorganisms (GCM) 10K type strain sequencing project: providing services to taxonomists for standard genome sequencing and annotation.</title>
        <authorList>
            <consortium name="The Broad Institute Genomics Platform"/>
            <consortium name="The Broad Institute Genome Sequencing Center for Infectious Disease"/>
            <person name="Wu L."/>
            <person name="Ma J."/>
        </authorList>
    </citation>
    <scope>NUCLEOTIDE SEQUENCE [LARGE SCALE GENOMIC DNA]</scope>
    <source>
        <strain evidence="3">KCTC 12907</strain>
    </source>
</reference>
<comment type="caution">
    <text evidence="2">The sequence shown here is derived from an EMBL/GenBank/DDBJ whole genome shotgun (WGS) entry which is preliminary data.</text>
</comment>
<dbReference type="Proteomes" id="UP001596378">
    <property type="component" value="Unassembled WGS sequence"/>
</dbReference>
<dbReference type="PROSITE" id="PS50943">
    <property type="entry name" value="HTH_CROC1"/>
    <property type="match status" value="1"/>
</dbReference>
<dbReference type="Gene3D" id="1.10.260.40">
    <property type="entry name" value="lambda repressor-like DNA-binding domains"/>
    <property type="match status" value="1"/>
</dbReference>
<evidence type="ECO:0000313" key="2">
    <source>
        <dbReference type="EMBL" id="MFC7152432.1"/>
    </source>
</evidence>
<accession>A0ABW2FJJ1</accession>
<gene>
    <name evidence="2" type="ORF">ACFQMJ_28185</name>
</gene>
<protein>
    <submittedName>
        <fullName evidence="2">Helix-turn-helix transcriptional regulator</fullName>
    </submittedName>
</protein>